<dbReference type="InterPro" id="IPR011989">
    <property type="entry name" value="ARM-like"/>
</dbReference>
<reference evidence="5 6" key="1">
    <citation type="submission" date="2016-02" db="EMBL/GenBank/DDBJ databases">
        <title>Genome analysis of coral dinoflagellate symbionts highlights evolutionary adaptations to a symbiotic lifestyle.</title>
        <authorList>
            <person name="Aranda M."/>
            <person name="Li Y."/>
            <person name="Liew Y.J."/>
            <person name="Baumgarten S."/>
            <person name="Simakov O."/>
            <person name="Wilson M."/>
            <person name="Piel J."/>
            <person name="Ashoor H."/>
            <person name="Bougouffa S."/>
            <person name="Bajic V.B."/>
            <person name="Ryu T."/>
            <person name="Ravasi T."/>
            <person name="Bayer T."/>
            <person name="Micklem G."/>
            <person name="Kim H."/>
            <person name="Bhak J."/>
            <person name="Lajeunesse T.C."/>
            <person name="Voolstra C.R."/>
        </authorList>
    </citation>
    <scope>NUCLEOTIDE SEQUENCE [LARGE SCALE GENOMIC DNA]</scope>
    <source>
        <strain evidence="5 6">CCMP2467</strain>
    </source>
</reference>
<dbReference type="Pfam" id="PF03629">
    <property type="entry name" value="SASA"/>
    <property type="match status" value="1"/>
</dbReference>
<dbReference type="PANTHER" id="PTHR22901:SF0">
    <property type="entry name" value="SIALATE O-ACETYLESTERASE"/>
    <property type="match status" value="1"/>
</dbReference>
<dbReference type="GO" id="GO:0005975">
    <property type="term" value="P:carbohydrate metabolic process"/>
    <property type="evidence" value="ECO:0007669"/>
    <property type="project" value="TreeGrafter"/>
</dbReference>
<dbReference type="InterPro" id="IPR005181">
    <property type="entry name" value="SASA"/>
</dbReference>
<dbReference type="InterPro" id="IPR039329">
    <property type="entry name" value="SIAE"/>
</dbReference>
<dbReference type="Proteomes" id="UP000186817">
    <property type="component" value="Unassembled WGS sequence"/>
</dbReference>
<dbReference type="GO" id="GO:0001681">
    <property type="term" value="F:sialate O-acetylesterase activity"/>
    <property type="evidence" value="ECO:0007669"/>
    <property type="project" value="InterPro"/>
</dbReference>
<evidence type="ECO:0000313" key="5">
    <source>
        <dbReference type="EMBL" id="OLP99264.1"/>
    </source>
</evidence>
<comment type="caution">
    <text evidence="5">The sequence shown here is derived from an EMBL/GenBank/DDBJ whole genome shotgun (WGS) entry which is preliminary data.</text>
</comment>
<keyword evidence="1" id="KW-0378">Hydrolase</keyword>
<feature type="domain" description="Sialate O-acetylesterase" evidence="4">
    <location>
        <begin position="522"/>
        <end position="764"/>
    </location>
</feature>
<dbReference type="Pfam" id="PF13646">
    <property type="entry name" value="HEAT_2"/>
    <property type="match status" value="1"/>
</dbReference>
<sequence>MLFKDSFNGCRKGSCKGSVRVFESGVWGFESAGDRTDEEHQKATAEYGYAPKGWEDQTIYKTCNTTETVAKTALRGRNRCTAGKCHESGKMFPAYQVLYVQMSGRQVGRCRICLHADKLESDKISATAFSVMVKSQMYKSASGCGYDEACALVDVSNKALVGRLEDRDGGVRRAAVKALEKVADKEDPAATASVLPQLFARTADVEAFVRHTAVEVLSRLAEEGNSEERVRWASTEALGRLAVRGDSRVLTRLLGRLDDESDSVRRAAAVPATALGHVTFAPLQELELQEPEMHIAQHHAMDNGEHWFDTVRGYLEPQGSYIYQETAKLQLRIDELEEKIRHEVARRDERIERLEAEVKEQDWVSRFADVIPHSGEIARFLHTLPDLAGSLKKLQGFGIKMVTVILQVRMKSAMRVTLPALLATIACRSASATGNVSFAEVFGDYMVLQQHPAKAALFGSASGVAKVSLKVAQHGSGYNVEAEVKDGRWKALLTPTFKGGDWTITATAGDATAVLKHVAFGDVWYCSGQSNMALPLKYTLSRNQSVETIKANKFDIRIHGMSGNMNPTQPWMKAADAISQPAACGEGDCLFFRYSSTCWYFAESLVEKLGKEASPIGLIHTAWGGSMIEAWLDNKTISTCKNATLTAGNQKYHDERVMPYVGMTLKGWIWYQGENDMHGTHGNSELGYGYGCLMPALVRSWRALWSASDGTTQPDAPFGFVTLAASGSEGGNSMGAMRWAQTANYGVAPNPAMPNTFMAQAFDLDDPFSNITCYRAGCCGEDPKPACWSCLGPNGYCASLSAANYYMGPIHPRDKKPVGERLARAGAVVAYGQPGIFTGPTLSGCSVAGNKITVHFNNSLLYSEKVVVQDYQKIKSSRLEVLTNRSLFCLQTSGRKTEQCIDDGAGHATGQGPYDDTQTTWVAVDVTSAGPSSITVDLTKSGGKAFAIRYAWQGDCCDQRDPTGEPCPIASCPLMAEPSGLPANPFLARIEDGHCKCVAPQKCDENYYGAYGYAQILDAVAKLKGPGNRKLVLQSKIDEAKAGLRSLLGEMQELQADIKDAQQQVERVSGEYQERVFQEPAGMSEAMDVEEVLGKLGLELNEDQKENGRS</sequence>
<dbReference type="AlphaFoldDB" id="A0A1Q9DVR8"/>
<dbReference type="Gene3D" id="1.25.10.10">
    <property type="entry name" value="Leucine-rich Repeat Variant"/>
    <property type="match status" value="2"/>
</dbReference>
<dbReference type="OrthoDB" id="430285at2759"/>
<dbReference type="PANTHER" id="PTHR22901">
    <property type="entry name" value="SIALATE O-ACETYLESTERASE"/>
    <property type="match status" value="1"/>
</dbReference>
<evidence type="ECO:0000256" key="3">
    <source>
        <dbReference type="SAM" id="Coils"/>
    </source>
</evidence>
<dbReference type="PROSITE" id="PS50077">
    <property type="entry name" value="HEAT_REPEAT"/>
    <property type="match status" value="1"/>
</dbReference>
<organism evidence="5 6">
    <name type="scientific">Symbiodinium microadriaticum</name>
    <name type="common">Dinoflagellate</name>
    <name type="synonym">Zooxanthella microadriatica</name>
    <dbReference type="NCBI Taxonomy" id="2951"/>
    <lineage>
        <taxon>Eukaryota</taxon>
        <taxon>Sar</taxon>
        <taxon>Alveolata</taxon>
        <taxon>Dinophyceae</taxon>
        <taxon>Suessiales</taxon>
        <taxon>Symbiodiniaceae</taxon>
        <taxon>Symbiodinium</taxon>
    </lineage>
</organism>
<evidence type="ECO:0000259" key="4">
    <source>
        <dbReference type="Pfam" id="PF03629"/>
    </source>
</evidence>
<dbReference type="EMBL" id="LSRX01000369">
    <property type="protein sequence ID" value="OLP99264.1"/>
    <property type="molecule type" value="Genomic_DNA"/>
</dbReference>
<accession>A0A1Q9DVR8</accession>
<evidence type="ECO:0000256" key="1">
    <source>
        <dbReference type="ARBA" id="ARBA00022801"/>
    </source>
</evidence>
<proteinExistence type="predicted"/>
<protein>
    <submittedName>
        <fullName evidence="5">Sialate O-acetylesterase</fullName>
    </submittedName>
</protein>
<feature type="coiled-coil region" evidence="3">
    <location>
        <begin position="1037"/>
        <end position="1071"/>
    </location>
</feature>
<feature type="coiled-coil region" evidence="3">
    <location>
        <begin position="326"/>
        <end position="357"/>
    </location>
</feature>
<keyword evidence="6" id="KW-1185">Reference proteome</keyword>
<name>A0A1Q9DVR8_SYMMI</name>
<evidence type="ECO:0000256" key="2">
    <source>
        <dbReference type="PROSITE-ProRule" id="PRU00103"/>
    </source>
</evidence>
<dbReference type="SUPFAM" id="SSF52266">
    <property type="entry name" value="SGNH hydrolase"/>
    <property type="match status" value="1"/>
</dbReference>
<dbReference type="SUPFAM" id="SSF48371">
    <property type="entry name" value="ARM repeat"/>
    <property type="match status" value="1"/>
</dbReference>
<dbReference type="InterPro" id="IPR016024">
    <property type="entry name" value="ARM-type_fold"/>
</dbReference>
<dbReference type="InterPro" id="IPR021133">
    <property type="entry name" value="HEAT_type_2"/>
</dbReference>
<feature type="repeat" description="HEAT" evidence="2">
    <location>
        <begin position="194"/>
        <end position="231"/>
    </location>
</feature>
<keyword evidence="3" id="KW-0175">Coiled coil</keyword>
<gene>
    <name evidence="5" type="primary">SIAE</name>
    <name evidence="5" type="ORF">AK812_SmicGene18200</name>
</gene>
<dbReference type="Gene3D" id="3.40.50.1110">
    <property type="entry name" value="SGNH hydrolase"/>
    <property type="match status" value="1"/>
</dbReference>
<dbReference type="InterPro" id="IPR036514">
    <property type="entry name" value="SGNH_hydro_sf"/>
</dbReference>
<evidence type="ECO:0000313" key="6">
    <source>
        <dbReference type="Proteomes" id="UP000186817"/>
    </source>
</evidence>